<keyword evidence="14" id="KW-1185">Reference proteome</keyword>
<feature type="transmembrane region" description="Helical" evidence="11">
    <location>
        <begin position="722"/>
        <end position="742"/>
    </location>
</feature>
<feature type="transmembrane region" description="Helical" evidence="11">
    <location>
        <begin position="762"/>
        <end position="782"/>
    </location>
</feature>
<feature type="transmembrane region" description="Helical" evidence="11">
    <location>
        <begin position="338"/>
        <end position="359"/>
    </location>
</feature>
<evidence type="ECO:0000256" key="8">
    <source>
        <dbReference type="ARBA" id="ARBA00022989"/>
    </source>
</evidence>
<evidence type="ECO:0000259" key="12">
    <source>
        <dbReference type="Pfam" id="PF01435"/>
    </source>
</evidence>
<dbReference type="Proteomes" id="UP000509303">
    <property type="component" value="Chromosome"/>
</dbReference>
<protein>
    <submittedName>
        <fullName evidence="13">M48 family metalloprotease</fullName>
    </submittedName>
</protein>
<keyword evidence="4 11" id="KW-0812">Transmembrane</keyword>
<feature type="transmembrane region" description="Helical" evidence="11">
    <location>
        <begin position="603"/>
        <end position="622"/>
    </location>
</feature>
<evidence type="ECO:0000256" key="9">
    <source>
        <dbReference type="ARBA" id="ARBA00023049"/>
    </source>
</evidence>
<evidence type="ECO:0000256" key="7">
    <source>
        <dbReference type="ARBA" id="ARBA00022833"/>
    </source>
</evidence>
<evidence type="ECO:0000256" key="11">
    <source>
        <dbReference type="SAM" id="Phobius"/>
    </source>
</evidence>
<dbReference type="InterPro" id="IPR001915">
    <property type="entry name" value="Peptidase_M48"/>
</dbReference>
<feature type="domain" description="Peptidase M48" evidence="12">
    <location>
        <begin position="120"/>
        <end position="327"/>
    </location>
</feature>
<dbReference type="AlphaFoldDB" id="A0A7H8NGQ0"/>
<accession>A0A7H8NGQ0</accession>
<feature type="transmembrane region" description="Helical" evidence="11">
    <location>
        <begin position="80"/>
        <end position="100"/>
    </location>
</feature>
<evidence type="ECO:0000256" key="1">
    <source>
        <dbReference type="ARBA" id="ARBA00001947"/>
    </source>
</evidence>
<proteinExistence type="predicted"/>
<feature type="transmembrane region" description="Helical" evidence="11">
    <location>
        <begin position="371"/>
        <end position="393"/>
    </location>
</feature>
<feature type="transmembrane region" description="Helical" evidence="11">
    <location>
        <begin position="642"/>
        <end position="661"/>
    </location>
</feature>
<feature type="transmembrane region" description="Helical" evidence="11">
    <location>
        <begin position="205"/>
        <end position="226"/>
    </location>
</feature>
<name>A0A7H8NGQ0_9ACTN</name>
<keyword evidence="10 11" id="KW-0472">Membrane</keyword>
<evidence type="ECO:0000313" key="13">
    <source>
        <dbReference type="EMBL" id="QKW53641.1"/>
    </source>
</evidence>
<dbReference type="Pfam" id="PF01435">
    <property type="entry name" value="Peptidase_M48"/>
    <property type="match status" value="1"/>
</dbReference>
<dbReference type="RefSeq" id="WP_176165346.1">
    <property type="nucleotide sequence ID" value="NZ_CP054929.1"/>
</dbReference>
<dbReference type="EMBL" id="CP054929">
    <property type="protein sequence ID" value="QKW53641.1"/>
    <property type="molecule type" value="Genomic_DNA"/>
</dbReference>
<reference evidence="13 14" key="1">
    <citation type="submission" date="2020-06" db="EMBL/GenBank/DDBJ databases">
        <title>Genome mining for natural products.</title>
        <authorList>
            <person name="Zhang B."/>
            <person name="Shi J."/>
            <person name="Ge H."/>
        </authorList>
    </citation>
    <scope>NUCLEOTIDE SEQUENCE [LARGE SCALE GENOMIC DNA]</scope>
    <source>
        <strain evidence="13 14">NA00687</strain>
    </source>
</reference>
<feature type="transmembrane region" description="Helical" evidence="11">
    <location>
        <begin position="668"/>
        <end position="690"/>
    </location>
</feature>
<feature type="transmembrane region" description="Helical" evidence="11">
    <location>
        <begin position="472"/>
        <end position="490"/>
    </location>
</feature>
<keyword evidence="7" id="KW-0862">Zinc</keyword>
<dbReference type="GO" id="GO:0004222">
    <property type="term" value="F:metalloendopeptidase activity"/>
    <property type="evidence" value="ECO:0007669"/>
    <property type="project" value="InterPro"/>
</dbReference>
<evidence type="ECO:0000256" key="4">
    <source>
        <dbReference type="ARBA" id="ARBA00022692"/>
    </source>
</evidence>
<dbReference type="PANTHER" id="PTHR43221">
    <property type="entry name" value="PROTEASE HTPX"/>
    <property type="match status" value="1"/>
</dbReference>
<feature type="transmembrane region" description="Helical" evidence="11">
    <location>
        <begin position="554"/>
        <end position="572"/>
    </location>
</feature>
<keyword evidence="6" id="KW-0378">Hydrolase</keyword>
<evidence type="ECO:0000256" key="2">
    <source>
        <dbReference type="ARBA" id="ARBA00022475"/>
    </source>
</evidence>
<dbReference type="GO" id="GO:0046872">
    <property type="term" value="F:metal ion binding"/>
    <property type="evidence" value="ECO:0007669"/>
    <property type="project" value="UniProtKB-KW"/>
</dbReference>
<evidence type="ECO:0000256" key="6">
    <source>
        <dbReference type="ARBA" id="ARBA00022801"/>
    </source>
</evidence>
<evidence type="ECO:0000256" key="3">
    <source>
        <dbReference type="ARBA" id="ARBA00022670"/>
    </source>
</evidence>
<gene>
    <name evidence="13" type="ORF">HUT08_33450</name>
</gene>
<keyword evidence="2" id="KW-1003">Cell membrane</keyword>
<sequence length="933" mass="101747">MLLAVLVLVASLSVLGDANYLLSYRLNSDNDFLGGLGCFFAAGVDQISDHQANQRALGRPGVSAALDTCMDRFEHQLPWWPVWLELALLITTVTALYWGLPRWKGRRGKVVPLNRQVDPTDEVRRLVDELVVVAGLDRSPRFVIDPAAHTPSAVVFGRWRRYTVCLHGGLLVRRWADPAGFRAVVLHELAHIRNRDVDITYGTVALWRVFLIVLLPANVLIAVAYLRRDLPRHPSGGFAATNVPSSVYELLQAAFLTVLVYLARADVLRTREFYADADAAAWGADPRVWRHAAAAPSGVGRVRHVLVSFAGLWRTHPTWRQREHALANPVWLFDVQRLPMFLTGAAAIIVTSWASTWATMGEADVPEWGEWLSAVLGAGLATVIVGIILWRAAAHAVLTGQRSPSGIRAGLWFGAGLVSGEVVLGRTSNQWLPERPQFLLILLLIGIVICWWTAQHAELWTRTWRGRTLRPVAALSLTATWLVFGLWFSWWQSDGYQWADGRSTVNSAGVLQLYATEYPGLAEAESDTLNTVVAVHWVLGRVGTDLFVLSSEQLVLWAAAALWLLPLLTCLWHRRPASTAPRWAQAVHVPPAPGLPMRRIVRCGFGGGLLALCALGMARALVHGAVRPGPGWLPATVLHNSLGAVVAITGAMVVAAWIAGVRGDAYRLLTGLAAAGLTALAGLAWTFLLASADGCLGELNTGFAACEWRPHDGWSTAAETGMTVLGLGIFAVAATMLLIPRVPRRSAPPTNARDTSVVRRRFLVITVWATTLAFGSTSGLALTEVSSPTPDGTTPTQADLPVATSSSMHSVRVLSWLKYGGRDHLNGIAEDENAFHTVAAQAATHADVTARVRPVCRDIERGVLKARAYFPVPDKQGHAHWTKFLDQSEQAAVTCRRAIDTGNLALYRTAGEKVQQTFFSHRSVNNWLDTFMS</sequence>
<keyword evidence="9 13" id="KW-0482">Metalloprotease</keyword>
<dbReference type="Gene3D" id="3.30.2010.10">
    <property type="entry name" value="Metalloproteases ('zincins'), catalytic domain"/>
    <property type="match status" value="1"/>
</dbReference>
<feature type="transmembrane region" description="Helical" evidence="11">
    <location>
        <begin position="405"/>
        <end position="424"/>
    </location>
</feature>
<organism evidence="13 14">
    <name type="scientific">Streptomyces buecherae</name>
    <dbReference type="NCBI Taxonomy" id="2763006"/>
    <lineage>
        <taxon>Bacteria</taxon>
        <taxon>Bacillati</taxon>
        <taxon>Actinomycetota</taxon>
        <taxon>Actinomycetes</taxon>
        <taxon>Kitasatosporales</taxon>
        <taxon>Streptomycetaceae</taxon>
        <taxon>Streptomyces</taxon>
    </lineage>
</organism>
<keyword evidence="8 11" id="KW-1133">Transmembrane helix</keyword>
<evidence type="ECO:0000256" key="10">
    <source>
        <dbReference type="ARBA" id="ARBA00023136"/>
    </source>
</evidence>
<evidence type="ECO:0000256" key="5">
    <source>
        <dbReference type="ARBA" id="ARBA00022723"/>
    </source>
</evidence>
<feature type="transmembrane region" description="Helical" evidence="11">
    <location>
        <begin position="246"/>
        <end position="263"/>
    </location>
</feature>
<dbReference type="PANTHER" id="PTHR43221:SF2">
    <property type="entry name" value="PROTEASE HTPX HOMOLOG"/>
    <property type="match status" value="1"/>
</dbReference>
<evidence type="ECO:0000313" key="14">
    <source>
        <dbReference type="Proteomes" id="UP000509303"/>
    </source>
</evidence>
<comment type="cofactor">
    <cofactor evidence="1">
        <name>Zn(2+)</name>
        <dbReference type="ChEBI" id="CHEBI:29105"/>
    </cofactor>
</comment>
<keyword evidence="3 13" id="KW-0645">Protease</keyword>
<dbReference type="GO" id="GO:0006508">
    <property type="term" value="P:proteolysis"/>
    <property type="evidence" value="ECO:0007669"/>
    <property type="project" value="UniProtKB-KW"/>
</dbReference>
<dbReference type="InterPro" id="IPR050083">
    <property type="entry name" value="HtpX_protease"/>
</dbReference>
<keyword evidence="5" id="KW-0479">Metal-binding</keyword>
<feature type="transmembrane region" description="Helical" evidence="11">
    <location>
        <begin position="436"/>
        <end position="452"/>
    </location>
</feature>